<sequence length="449" mass="50736">MINKSEIEKATGIRIAMSGEMRDRIRLWRSMLCNEQSWVSNRVRGLRLPVKIVDEFARLTLFGASISVSGSQRGAYIDRVLQQTMTDAKKWVRLMCATGGVVLRPVYDGHQIRVNYITADKIYPISYDDDGRLISAVFLDTYRNGDRFYHKLEIHEFHPDGTGRIRNLVFQSPSVDMLGDPCSLRQTGLWADLEPERSYVDLGGPLFAYMSIPAINTVDPDSPMGMSVYAEAVDLIRDADQHWEKIKWEFEATQTAIDAPADFLKPTPSGLILPDTANRLYRRYNADPSDAQLGLQIFSPQIRDTSLFHGLDGIFKRIEFNCNLAYGMLSDPQNVEKTAEEVRASRQRCYSAISDIQGNIRAGLRQLTSAINDCCAVYQLTPQGRYHECYEFGDGVMEDPDKEFARRMQMHTAGLLSDTKFIAWYFDCDESKAAEYKAAASTLFAGGDI</sequence>
<dbReference type="EMBL" id="FP929052">
    <property type="protein sequence ID" value="CBL17847.1"/>
    <property type="molecule type" value="Genomic_DNA"/>
</dbReference>
<gene>
    <name evidence="1" type="ordered locus">RUM_17910</name>
</gene>
<dbReference type="HOGENOM" id="CLU_042280_0_0_9"/>
<dbReference type="Proteomes" id="UP000007054">
    <property type="component" value="Chromosome"/>
</dbReference>
<evidence type="ECO:0000313" key="1">
    <source>
        <dbReference type="EMBL" id="CBL17847.1"/>
    </source>
</evidence>
<dbReference type="GeneID" id="83156473"/>
<dbReference type="AlphaFoldDB" id="D4LE02"/>
<dbReference type="RefSeq" id="WP_015558753.1">
    <property type="nucleotide sequence ID" value="NC_021039.1"/>
</dbReference>
<name>D4LE02_RUMC1</name>
<evidence type="ECO:0000313" key="2">
    <source>
        <dbReference type="Proteomes" id="UP000007054"/>
    </source>
</evidence>
<proteinExistence type="predicted"/>
<organism evidence="1 2">
    <name type="scientific">Ruminococcus champanellensis (strain DSM 18848 / JCM 17042 / KCTC 15320 / 18P13)</name>
    <dbReference type="NCBI Taxonomy" id="213810"/>
    <lineage>
        <taxon>Bacteria</taxon>
        <taxon>Bacillati</taxon>
        <taxon>Bacillota</taxon>
        <taxon>Clostridia</taxon>
        <taxon>Eubacteriales</taxon>
        <taxon>Oscillospiraceae</taxon>
        <taxon>Ruminococcus</taxon>
    </lineage>
</organism>
<dbReference type="BioCyc" id="RCHA213810:RUM_RS08695-MONOMER"/>
<protein>
    <submittedName>
        <fullName evidence="1">Phage portal protein, SPP1 Gp6-like</fullName>
    </submittedName>
</protein>
<dbReference type="PATRIC" id="fig|213810.4.peg.1686"/>
<reference evidence="1" key="1">
    <citation type="submission" date="2010-03" db="EMBL/GenBank/DDBJ databases">
        <title>The genome sequence of Ruminococcus sp. 18P13.</title>
        <authorList>
            <consortium name="metaHIT consortium -- http://www.metahit.eu/"/>
            <person name="Pajon A."/>
            <person name="Turner K."/>
            <person name="Parkhill J."/>
            <person name="Bernalier A."/>
        </authorList>
    </citation>
    <scope>NUCLEOTIDE SEQUENCE [LARGE SCALE GENOMIC DNA]</scope>
    <source>
        <strain evidence="1">Type strain: 18P13</strain>
    </source>
</reference>
<dbReference type="STRING" id="213810.RUM_17910"/>
<reference evidence="1" key="2">
    <citation type="submission" date="2010-03" db="EMBL/GenBank/DDBJ databases">
        <authorList>
            <person name="Pajon A."/>
        </authorList>
    </citation>
    <scope>NUCLEOTIDE SEQUENCE</scope>
    <source>
        <strain evidence="1">Type strain: 18P13</strain>
    </source>
</reference>
<keyword evidence="2" id="KW-1185">Reference proteome</keyword>
<accession>D4LE02</accession>
<dbReference type="KEGG" id="rch:RUM_17910"/>